<organism evidence="2 3">
    <name type="scientific">Mycena citricolor</name>
    <dbReference type="NCBI Taxonomy" id="2018698"/>
    <lineage>
        <taxon>Eukaryota</taxon>
        <taxon>Fungi</taxon>
        <taxon>Dikarya</taxon>
        <taxon>Basidiomycota</taxon>
        <taxon>Agaricomycotina</taxon>
        <taxon>Agaricomycetes</taxon>
        <taxon>Agaricomycetidae</taxon>
        <taxon>Agaricales</taxon>
        <taxon>Marasmiineae</taxon>
        <taxon>Mycenaceae</taxon>
        <taxon>Mycena</taxon>
    </lineage>
</organism>
<accession>A0AAD2H251</accession>
<feature type="non-terminal residue" evidence="2">
    <location>
        <position position="68"/>
    </location>
</feature>
<keyword evidence="3" id="KW-1185">Reference proteome</keyword>
<dbReference type="Proteomes" id="UP001295794">
    <property type="component" value="Unassembled WGS sequence"/>
</dbReference>
<name>A0AAD2H251_9AGAR</name>
<dbReference type="AlphaFoldDB" id="A0AAD2H251"/>
<protein>
    <submittedName>
        <fullName evidence="2">Uncharacterized protein</fullName>
    </submittedName>
</protein>
<sequence length="68" mass="7724">EHMRSGRHHLCCCVLKHVSLHILFPAAGPVVHKLNSGHPQLARIHQINERQPQRRAVLPGEQLRARTS</sequence>
<evidence type="ECO:0000256" key="1">
    <source>
        <dbReference type="SAM" id="MobiDB-lite"/>
    </source>
</evidence>
<feature type="region of interest" description="Disordered" evidence="1">
    <location>
        <begin position="46"/>
        <end position="68"/>
    </location>
</feature>
<evidence type="ECO:0000313" key="3">
    <source>
        <dbReference type="Proteomes" id="UP001295794"/>
    </source>
</evidence>
<dbReference type="EMBL" id="CAVNYO010000135">
    <property type="protein sequence ID" value="CAK5267816.1"/>
    <property type="molecule type" value="Genomic_DNA"/>
</dbReference>
<comment type="caution">
    <text evidence="2">The sequence shown here is derived from an EMBL/GenBank/DDBJ whole genome shotgun (WGS) entry which is preliminary data.</text>
</comment>
<evidence type="ECO:0000313" key="2">
    <source>
        <dbReference type="EMBL" id="CAK5267816.1"/>
    </source>
</evidence>
<feature type="non-terminal residue" evidence="2">
    <location>
        <position position="1"/>
    </location>
</feature>
<gene>
    <name evidence="2" type="ORF">MYCIT1_LOCUS10655</name>
</gene>
<reference evidence="2" key="1">
    <citation type="submission" date="2023-11" db="EMBL/GenBank/DDBJ databases">
        <authorList>
            <person name="De Vega J J."/>
            <person name="De Vega J J."/>
        </authorList>
    </citation>
    <scope>NUCLEOTIDE SEQUENCE</scope>
</reference>
<proteinExistence type="predicted"/>